<reference evidence="2" key="1">
    <citation type="submission" date="2022-11" db="UniProtKB">
        <authorList>
            <consortium name="WormBaseParasite"/>
        </authorList>
    </citation>
    <scope>IDENTIFICATION</scope>
</reference>
<organism evidence="1 2">
    <name type="scientific">Acrobeloides nanus</name>
    <dbReference type="NCBI Taxonomy" id="290746"/>
    <lineage>
        <taxon>Eukaryota</taxon>
        <taxon>Metazoa</taxon>
        <taxon>Ecdysozoa</taxon>
        <taxon>Nematoda</taxon>
        <taxon>Chromadorea</taxon>
        <taxon>Rhabditida</taxon>
        <taxon>Tylenchina</taxon>
        <taxon>Cephalobomorpha</taxon>
        <taxon>Cephaloboidea</taxon>
        <taxon>Cephalobidae</taxon>
        <taxon>Acrobeloides</taxon>
    </lineage>
</organism>
<evidence type="ECO:0000313" key="2">
    <source>
        <dbReference type="WBParaSite" id="ACRNAN_scaffold3012.g18735.t1"/>
    </source>
</evidence>
<name>A0A914DMT3_9BILA</name>
<dbReference type="AlphaFoldDB" id="A0A914DMT3"/>
<protein>
    <submittedName>
        <fullName evidence="2">Chondroitin proteoglycan 4 domain-containing protein</fullName>
    </submittedName>
</protein>
<dbReference type="WBParaSite" id="ACRNAN_scaffold3012.g18735.t1">
    <property type="protein sequence ID" value="ACRNAN_scaffold3012.g18735.t1"/>
    <property type="gene ID" value="ACRNAN_scaffold3012.g18735"/>
</dbReference>
<sequence>MENFFQKICNSFSEVDQCLANCESNRKGSTLAIRQTYSGLRYICIDEKSDFFNVLPCLAEYEPSAMVKCRNEINQSHVTTSQFTESIVNREIHNIKPKFRDLCKDLSIMIKCMEPVIRNGCGDKPTDMMLKFISLEFASFEQLYSQLGFSEPLPSP</sequence>
<evidence type="ECO:0000313" key="1">
    <source>
        <dbReference type="Proteomes" id="UP000887540"/>
    </source>
</evidence>
<keyword evidence="1" id="KW-1185">Reference proteome</keyword>
<dbReference type="PANTHER" id="PTHR36944:SF4">
    <property type="entry name" value="CPG4 DOMAIN-CONTAINING PROTEIN"/>
    <property type="match status" value="1"/>
</dbReference>
<dbReference type="Proteomes" id="UP000887540">
    <property type="component" value="Unplaced"/>
</dbReference>
<proteinExistence type="predicted"/>
<accession>A0A914DMT3</accession>
<dbReference type="PANTHER" id="PTHR36944">
    <property type="entry name" value="PROTEIN CBG02791-RELATED"/>
    <property type="match status" value="1"/>
</dbReference>